<accession>A0A2W0C2R1</accession>
<dbReference type="EMBL" id="PRLG01000029">
    <property type="protein sequence ID" value="PYY26286.1"/>
    <property type="molecule type" value="Genomic_DNA"/>
</dbReference>
<dbReference type="PROSITE" id="PS51272">
    <property type="entry name" value="SLH"/>
    <property type="match status" value="3"/>
</dbReference>
<evidence type="ECO:0000313" key="4">
    <source>
        <dbReference type="Proteomes" id="UP000247459"/>
    </source>
</evidence>
<keyword evidence="3" id="KW-0326">Glycosidase</keyword>
<keyword evidence="3" id="KW-0378">Hydrolase</keyword>
<dbReference type="InterPro" id="IPR001119">
    <property type="entry name" value="SLH_dom"/>
</dbReference>
<keyword evidence="1" id="KW-0732">Signal</keyword>
<dbReference type="PANTHER" id="PTHR43308">
    <property type="entry name" value="OUTER MEMBRANE PROTEIN ALPHA-RELATED"/>
    <property type="match status" value="1"/>
</dbReference>
<dbReference type="EC" id="3.2.1.78" evidence="3"/>
<dbReference type="RefSeq" id="WP_110822303.1">
    <property type="nucleotide sequence ID" value="NZ_PRLG01000029.1"/>
</dbReference>
<organism evidence="3 4">
    <name type="scientific">Paenibacillus illinoisensis</name>
    <dbReference type="NCBI Taxonomy" id="59845"/>
    <lineage>
        <taxon>Bacteria</taxon>
        <taxon>Bacillati</taxon>
        <taxon>Bacillota</taxon>
        <taxon>Bacilli</taxon>
        <taxon>Bacillales</taxon>
        <taxon>Paenibacillaceae</taxon>
        <taxon>Paenibacillus</taxon>
    </lineage>
</organism>
<feature type="domain" description="SLH" evidence="2">
    <location>
        <begin position="161"/>
        <end position="224"/>
    </location>
</feature>
<dbReference type="PANTHER" id="PTHR43308:SF5">
    <property type="entry name" value="S-LAYER PROTEIN _ PEPTIDOGLYCAN ENDO-BETA-N-ACETYLGLUCOSAMINIDASE"/>
    <property type="match status" value="1"/>
</dbReference>
<feature type="domain" description="SLH" evidence="2">
    <location>
        <begin position="104"/>
        <end position="159"/>
    </location>
</feature>
<name>A0A2W0C2R1_9BACL</name>
<dbReference type="GO" id="GO:0016985">
    <property type="term" value="F:mannan endo-1,4-beta-mannosidase activity"/>
    <property type="evidence" value="ECO:0007669"/>
    <property type="project" value="UniProtKB-EC"/>
</dbReference>
<dbReference type="InterPro" id="IPR051465">
    <property type="entry name" value="Cell_Envelope_Struct_Comp"/>
</dbReference>
<dbReference type="AlphaFoldDB" id="A0A2W0C2R1"/>
<sequence>MRQTINRITLFFFAMILVVFPFSWSKAHAADSYKSLDLYFPTDINGHWAYDTLDNFVNADLLNGYSLGNGEVALKPNHPITRAEFVAILVQATGLHSTAQGKSFSDVKAGKWYAESIRIASSLGVVGGVSSTEFGPDLPITRGDIAVMVVRAFSDTVEFKGASKTFKDVPNYYAASAITKASQAGIVSGMTTTTFQPFAKATRAQAVVMLERALQLEQTELPETSELTALASTAAESEIQAMTDHKYDQLSVTYATYYTGYQLSSNFTYLEDLTSAADEENSMDIEMLSQPDFSVIESSNRLAVLEAEGGKMKVTVHSGKEQQEETVSMDGLYKLKKMNDNSWKIYAILPYEE</sequence>
<comment type="caution">
    <text evidence="3">The sequence shown here is derived from an EMBL/GenBank/DDBJ whole genome shotgun (WGS) entry which is preliminary data.</text>
</comment>
<feature type="domain" description="SLH" evidence="2">
    <location>
        <begin position="36"/>
        <end position="103"/>
    </location>
</feature>
<dbReference type="OrthoDB" id="174569at2"/>
<evidence type="ECO:0000313" key="3">
    <source>
        <dbReference type="EMBL" id="PYY26286.1"/>
    </source>
</evidence>
<evidence type="ECO:0000259" key="2">
    <source>
        <dbReference type="PROSITE" id="PS51272"/>
    </source>
</evidence>
<gene>
    <name evidence="3" type="ORF">PIL02S_05676</name>
</gene>
<protein>
    <submittedName>
        <fullName evidence="3">S-layer protein</fullName>
        <ecNumber evidence="3">3.2.1.78</ecNumber>
    </submittedName>
</protein>
<proteinExistence type="predicted"/>
<dbReference type="Pfam" id="PF00395">
    <property type="entry name" value="SLH"/>
    <property type="match status" value="3"/>
</dbReference>
<reference evidence="3 4" key="1">
    <citation type="submission" date="2018-01" db="EMBL/GenBank/DDBJ databases">
        <title>Genome sequence of the PGP bacterium Paenibacillus illinoisensis E3.</title>
        <authorList>
            <person name="Rolli E."/>
            <person name="Marasco R."/>
            <person name="Bessem C."/>
            <person name="Michoud G."/>
            <person name="Gaiarsa S."/>
            <person name="Borin S."/>
            <person name="Daffonchio D."/>
        </authorList>
    </citation>
    <scope>NUCLEOTIDE SEQUENCE [LARGE SCALE GENOMIC DNA]</scope>
    <source>
        <strain evidence="3 4">E3</strain>
    </source>
</reference>
<feature type="signal peptide" evidence="1">
    <location>
        <begin position="1"/>
        <end position="29"/>
    </location>
</feature>
<dbReference type="Proteomes" id="UP000247459">
    <property type="component" value="Unassembled WGS sequence"/>
</dbReference>
<feature type="chain" id="PRO_5016019151" evidence="1">
    <location>
        <begin position="30"/>
        <end position="353"/>
    </location>
</feature>
<evidence type="ECO:0000256" key="1">
    <source>
        <dbReference type="SAM" id="SignalP"/>
    </source>
</evidence>